<organism evidence="3 4">
    <name type="scientific">Fraxinus pennsylvanica</name>
    <dbReference type="NCBI Taxonomy" id="56036"/>
    <lineage>
        <taxon>Eukaryota</taxon>
        <taxon>Viridiplantae</taxon>
        <taxon>Streptophyta</taxon>
        <taxon>Embryophyta</taxon>
        <taxon>Tracheophyta</taxon>
        <taxon>Spermatophyta</taxon>
        <taxon>Magnoliopsida</taxon>
        <taxon>eudicotyledons</taxon>
        <taxon>Gunneridae</taxon>
        <taxon>Pentapetalae</taxon>
        <taxon>asterids</taxon>
        <taxon>lamiids</taxon>
        <taxon>Lamiales</taxon>
        <taxon>Oleaceae</taxon>
        <taxon>Oleeae</taxon>
        <taxon>Fraxinus</taxon>
    </lineage>
</organism>
<dbReference type="GO" id="GO:0019856">
    <property type="term" value="P:pyrimidine nucleobase biosynthetic process"/>
    <property type="evidence" value="ECO:0007669"/>
    <property type="project" value="TreeGrafter"/>
</dbReference>
<accession>A0AAD2DQZ6</accession>
<name>A0AAD2DQZ6_9LAMI</name>
<evidence type="ECO:0000256" key="1">
    <source>
        <dbReference type="SAM" id="MobiDB-lite"/>
    </source>
</evidence>
<dbReference type="InterPro" id="IPR004468">
    <property type="entry name" value="CTP_synthase"/>
</dbReference>
<dbReference type="Gene3D" id="3.40.50.300">
    <property type="entry name" value="P-loop containing nucleotide triphosphate hydrolases"/>
    <property type="match status" value="1"/>
</dbReference>
<proteinExistence type="predicted"/>
<feature type="domain" description="CTP synthase N-terminal" evidence="2">
    <location>
        <begin position="60"/>
        <end position="90"/>
    </location>
</feature>
<feature type="compositionally biased region" description="Basic and acidic residues" evidence="1">
    <location>
        <begin position="7"/>
        <end position="28"/>
    </location>
</feature>
<gene>
    <name evidence="3" type="ORF">FPE_LOCUS8165</name>
</gene>
<dbReference type="InterPro" id="IPR017456">
    <property type="entry name" value="CTP_synthase_N"/>
</dbReference>
<evidence type="ECO:0000259" key="2">
    <source>
        <dbReference type="Pfam" id="PF06418"/>
    </source>
</evidence>
<dbReference type="PANTHER" id="PTHR11550">
    <property type="entry name" value="CTP SYNTHASE"/>
    <property type="match status" value="1"/>
</dbReference>
<feature type="region of interest" description="Disordered" evidence="1">
    <location>
        <begin position="1"/>
        <end position="28"/>
    </location>
</feature>
<dbReference type="Proteomes" id="UP000834106">
    <property type="component" value="Chromosome 5"/>
</dbReference>
<sequence length="154" mass="17184">MAEEEERLMGHRLKEDEEKMNEPREEPHLNDLQFTKLDELLTQTQLYSEFLLVKMDTITTYADPFLNTDAGTMSHFEHGEIYILDDGGEVVPHIIDCIQCVAHILVDVKKGPSDVCVLATPTDMVVVPCDTLAPVPEDPTVTQKAVGQTCGVKT</sequence>
<dbReference type="SUPFAM" id="SSF52540">
    <property type="entry name" value="P-loop containing nucleoside triphosphate hydrolases"/>
    <property type="match status" value="1"/>
</dbReference>
<protein>
    <recommendedName>
        <fullName evidence="2">CTP synthase N-terminal domain-containing protein</fullName>
    </recommendedName>
</protein>
<dbReference type="InterPro" id="IPR027417">
    <property type="entry name" value="P-loop_NTPase"/>
</dbReference>
<keyword evidence="4" id="KW-1185">Reference proteome</keyword>
<dbReference type="EMBL" id="OU503040">
    <property type="protein sequence ID" value="CAI9760735.1"/>
    <property type="molecule type" value="Genomic_DNA"/>
</dbReference>
<reference evidence="3" key="1">
    <citation type="submission" date="2023-05" db="EMBL/GenBank/DDBJ databases">
        <authorList>
            <person name="Huff M."/>
        </authorList>
    </citation>
    <scope>NUCLEOTIDE SEQUENCE</scope>
</reference>
<evidence type="ECO:0000313" key="4">
    <source>
        <dbReference type="Proteomes" id="UP000834106"/>
    </source>
</evidence>
<dbReference type="Pfam" id="PF06418">
    <property type="entry name" value="CTP_synth_N"/>
    <property type="match status" value="1"/>
</dbReference>
<dbReference type="PANTHER" id="PTHR11550:SF0">
    <property type="entry name" value="CTP SYNTHASE-RELATED"/>
    <property type="match status" value="1"/>
</dbReference>
<dbReference type="AlphaFoldDB" id="A0AAD2DQZ6"/>
<dbReference type="GO" id="GO:0003883">
    <property type="term" value="F:CTP synthase activity"/>
    <property type="evidence" value="ECO:0007669"/>
    <property type="project" value="InterPro"/>
</dbReference>
<dbReference type="GO" id="GO:0006241">
    <property type="term" value="P:CTP biosynthetic process"/>
    <property type="evidence" value="ECO:0007669"/>
    <property type="project" value="TreeGrafter"/>
</dbReference>
<dbReference type="GO" id="GO:0042802">
    <property type="term" value="F:identical protein binding"/>
    <property type="evidence" value="ECO:0007669"/>
    <property type="project" value="TreeGrafter"/>
</dbReference>
<evidence type="ECO:0000313" key="3">
    <source>
        <dbReference type="EMBL" id="CAI9760735.1"/>
    </source>
</evidence>